<sequence length="118" mass="13493">MKYGRKHEKDAVDELKKMGIKIKSSGLFLDENLPFLAVTPDVLIDDDGTLDIKCPSSCSDLSPEESILKRKITSWIIDKKIIKLKVLTLNTYITSKFRVNYTFPKENIAYLLSGRHMD</sequence>
<dbReference type="OrthoDB" id="6435142at2759"/>
<dbReference type="AlphaFoldDB" id="A0A4Y2ATA5"/>
<gene>
    <name evidence="1" type="ORF">AVEN_18860_1</name>
</gene>
<comment type="caution">
    <text evidence="1">The sequence shown here is derived from an EMBL/GenBank/DDBJ whole genome shotgun (WGS) entry which is preliminary data.</text>
</comment>
<organism evidence="1 2">
    <name type="scientific">Araneus ventricosus</name>
    <name type="common">Orbweaver spider</name>
    <name type="synonym">Epeira ventricosa</name>
    <dbReference type="NCBI Taxonomy" id="182803"/>
    <lineage>
        <taxon>Eukaryota</taxon>
        <taxon>Metazoa</taxon>
        <taxon>Ecdysozoa</taxon>
        <taxon>Arthropoda</taxon>
        <taxon>Chelicerata</taxon>
        <taxon>Arachnida</taxon>
        <taxon>Araneae</taxon>
        <taxon>Araneomorphae</taxon>
        <taxon>Entelegynae</taxon>
        <taxon>Araneoidea</taxon>
        <taxon>Araneidae</taxon>
        <taxon>Araneus</taxon>
    </lineage>
</organism>
<dbReference type="SUPFAM" id="SSF52980">
    <property type="entry name" value="Restriction endonuclease-like"/>
    <property type="match status" value="1"/>
</dbReference>
<dbReference type="PANTHER" id="PTHR46609">
    <property type="entry name" value="EXONUCLEASE, PHAGE-TYPE/RECB, C-TERMINAL DOMAIN-CONTAINING PROTEIN"/>
    <property type="match status" value="1"/>
</dbReference>
<proteinExistence type="predicted"/>
<name>A0A4Y2ATA5_ARAVE</name>
<dbReference type="InterPro" id="IPR011335">
    <property type="entry name" value="Restrct_endonuc-II-like"/>
</dbReference>
<keyword evidence="2" id="KW-1185">Reference proteome</keyword>
<protein>
    <recommendedName>
        <fullName evidence="3">YqaJ viral recombinase domain-containing protein</fullName>
    </recommendedName>
</protein>
<dbReference type="Gene3D" id="3.90.320.10">
    <property type="match status" value="1"/>
</dbReference>
<evidence type="ECO:0008006" key="3">
    <source>
        <dbReference type="Google" id="ProtNLM"/>
    </source>
</evidence>
<accession>A0A4Y2ATA5</accession>
<dbReference type="PANTHER" id="PTHR46609:SF8">
    <property type="entry name" value="YQAJ VIRAL RECOMBINASE DOMAIN-CONTAINING PROTEIN"/>
    <property type="match status" value="1"/>
</dbReference>
<dbReference type="EMBL" id="BGPR01157294">
    <property type="protein sequence ID" value="GBL82214.1"/>
    <property type="molecule type" value="Genomic_DNA"/>
</dbReference>
<dbReference type="GO" id="GO:0006281">
    <property type="term" value="P:DNA repair"/>
    <property type="evidence" value="ECO:0007669"/>
    <property type="project" value="UniProtKB-ARBA"/>
</dbReference>
<reference evidence="1 2" key="1">
    <citation type="journal article" date="2019" name="Sci. Rep.">
        <title>Orb-weaving spider Araneus ventricosus genome elucidates the spidroin gene catalogue.</title>
        <authorList>
            <person name="Kono N."/>
            <person name="Nakamura H."/>
            <person name="Ohtoshi R."/>
            <person name="Moran D.A.P."/>
            <person name="Shinohara A."/>
            <person name="Yoshida Y."/>
            <person name="Fujiwara M."/>
            <person name="Mori M."/>
            <person name="Tomita M."/>
            <person name="Arakawa K."/>
        </authorList>
    </citation>
    <scope>NUCLEOTIDE SEQUENCE [LARGE SCALE GENOMIC DNA]</scope>
</reference>
<dbReference type="Proteomes" id="UP000499080">
    <property type="component" value="Unassembled WGS sequence"/>
</dbReference>
<evidence type="ECO:0000313" key="2">
    <source>
        <dbReference type="Proteomes" id="UP000499080"/>
    </source>
</evidence>
<dbReference type="InterPro" id="IPR011604">
    <property type="entry name" value="PDDEXK-like_dom_sf"/>
</dbReference>
<dbReference type="InterPro" id="IPR051703">
    <property type="entry name" value="NF-kappa-B_Signaling_Reg"/>
</dbReference>
<evidence type="ECO:0000313" key="1">
    <source>
        <dbReference type="EMBL" id="GBL82214.1"/>
    </source>
</evidence>